<name>A0A4P9W243_9FUNG</name>
<evidence type="ECO:0000313" key="1">
    <source>
        <dbReference type="EMBL" id="RKO84650.1"/>
    </source>
</evidence>
<reference evidence="2" key="1">
    <citation type="journal article" date="2018" name="Nat. Microbiol.">
        <title>Leveraging single-cell genomics to expand the fungal tree of life.</title>
        <authorList>
            <person name="Ahrendt S.R."/>
            <person name="Quandt C.A."/>
            <person name="Ciobanu D."/>
            <person name="Clum A."/>
            <person name="Salamov A."/>
            <person name="Andreopoulos B."/>
            <person name="Cheng J.F."/>
            <person name="Woyke T."/>
            <person name="Pelin A."/>
            <person name="Henrissat B."/>
            <person name="Reynolds N.K."/>
            <person name="Benny G.L."/>
            <person name="Smith M.E."/>
            <person name="James T.Y."/>
            <person name="Grigoriev I.V."/>
        </authorList>
    </citation>
    <scope>NUCLEOTIDE SEQUENCE [LARGE SCALE GENOMIC DNA]</scope>
</reference>
<dbReference type="OrthoDB" id="2395088at2759"/>
<sequence length="281" mass="30630">MPYCYLSSVSPTGDTDNYEVTSEQAQVLAARARFFAQLLAIGPPMLAATNAPGVPIVQVALPQPEAFDLLLHWLYHEDEGFFLEQIEASPELAEGVAANAKFLQIVPNNGIWALLESFGVAVVPPLTTYAVHNRPGKVGMLHGSDEVTNRLAFGLSSREIHPHQVHAASPRAVGGEWWLPTRRRSERELIACLREEEGWLLEAETSPLPLRTQNVSVPDSLPSPPAAQRMLGISVLRPMPSIPDRKGSVITLCIMANSSSAVRDSVVAIYDTKLPVLDQTQ</sequence>
<dbReference type="EMBL" id="KZ999883">
    <property type="protein sequence ID" value="RKO84650.1"/>
    <property type="molecule type" value="Genomic_DNA"/>
</dbReference>
<dbReference type="AlphaFoldDB" id="A0A4P9W243"/>
<evidence type="ECO:0008006" key="3">
    <source>
        <dbReference type="Google" id="ProtNLM"/>
    </source>
</evidence>
<dbReference type="Proteomes" id="UP000269721">
    <property type="component" value="Unassembled WGS sequence"/>
</dbReference>
<protein>
    <recommendedName>
        <fullName evidence="3">BTB domain-containing protein</fullName>
    </recommendedName>
</protein>
<accession>A0A4P9W243</accession>
<keyword evidence="2" id="KW-1185">Reference proteome</keyword>
<gene>
    <name evidence="1" type="ORF">BDK51DRAFT_34058</name>
</gene>
<proteinExistence type="predicted"/>
<evidence type="ECO:0000313" key="2">
    <source>
        <dbReference type="Proteomes" id="UP000269721"/>
    </source>
</evidence>
<organism evidence="1 2">
    <name type="scientific">Blyttiomyces helicus</name>
    <dbReference type="NCBI Taxonomy" id="388810"/>
    <lineage>
        <taxon>Eukaryota</taxon>
        <taxon>Fungi</taxon>
        <taxon>Fungi incertae sedis</taxon>
        <taxon>Chytridiomycota</taxon>
        <taxon>Chytridiomycota incertae sedis</taxon>
        <taxon>Chytridiomycetes</taxon>
        <taxon>Chytridiomycetes incertae sedis</taxon>
        <taxon>Blyttiomyces</taxon>
    </lineage>
</organism>